<organism evidence="1 2">
    <name type="scientific">Actinocorallia aurantiaca</name>
    <dbReference type="NCBI Taxonomy" id="46204"/>
    <lineage>
        <taxon>Bacteria</taxon>
        <taxon>Bacillati</taxon>
        <taxon>Actinomycetota</taxon>
        <taxon>Actinomycetes</taxon>
        <taxon>Streptosporangiales</taxon>
        <taxon>Thermomonosporaceae</taxon>
        <taxon>Actinocorallia</taxon>
    </lineage>
</organism>
<dbReference type="Proteomes" id="UP001501842">
    <property type="component" value="Unassembled WGS sequence"/>
</dbReference>
<keyword evidence="2" id="KW-1185">Reference proteome</keyword>
<dbReference type="RefSeq" id="WP_344448187.1">
    <property type="nucleotide sequence ID" value="NZ_BAAATZ010000002.1"/>
</dbReference>
<accession>A0ABP6G7Y8</accession>
<sequence length="120" mass="13732">MRISPDRQRSRIRERLETIHARSEKSTSWRTGARFLLQLVNRDGLVPVRTRLTREDLLFLSEAREDVAALSQMGLRVLALHRPRQGGGLSSDPHTPLRRCHTCMTSWPCATYRALSEPLG</sequence>
<dbReference type="EMBL" id="BAAATZ010000002">
    <property type="protein sequence ID" value="GAA2718779.1"/>
    <property type="molecule type" value="Genomic_DNA"/>
</dbReference>
<comment type="caution">
    <text evidence="1">The sequence shown here is derived from an EMBL/GenBank/DDBJ whole genome shotgun (WGS) entry which is preliminary data.</text>
</comment>
<proteinExistence type="predicted"/>
<gene>
    <name evidence="1" type="ORF">GCM10010439_02530</name>
</gene>
<reference evidence="2" key="1">
    <citation type="journal article" date="2019" name="Int. J. Syst. Evol. Microbiol.">
        <title>The Global Catalogue of Microorganisms (GCM) 10K type strain sequencing project: providing services to taxonomists for standard genome sequencing and annotation.</title>
        <authorList>
            <consortium name="The Broad Institute Genomics Platform"/>
            <consortium name="The Broad Institute Genome Sequencing Center for Infectious Disease"/>
            <person name="Wu L."/>
            <person name="Ma J."/>
        </authorList>
    </citation>
    <scope>NUCLEOTIDE SEQUENCE [LARGE SCALE GENOMIC DNA]</scope>
    <source>
        <strain evidence="2">JCM 8201</strain>
    </source>
</reference>
<protein>
    <submittedName>
        <fullName evidence="1">Uncharacterized protein</fullName>
    </submittedName>
</protein>
<evidence type="ECO:0000313" key="1">
    <source>
        <dbReference type="EMBL" id="GAA2718779.1"/>
    </source>
</evidence>
<name>A0ABP6G7Y8_9ACTN</name>
<evidence type="ECO:0000313" key="2">
    <source>
        <dbReference type="Proteomes" id="UP001501842"/>
    </source>
</evidence>